<evidence type="ECO:0000256" key="2">
    <source>
        <dbReference type="ARBA" id="ARBA00022723"/>
    </source>
</evidence>
<protein>
    <submittedName>
        <fullName evidence="8">Multicopper oxidase mco</fullName>
    </submittedName>
</protein>
<name>A0A9P1DJ70_9DINO</name>
<proteinExistence type="inferred from homology"/>
<dbReference type="Pfam" id="PF07731">
    <property type="entry name" value="Cu-oxidase_2"/>
    <property type="match status" value="1"/>
</dbReference>
<organism evidence="6">
    <name type="scientific">Cladocopium goreaui</name>
    <dbReference type="NCBI Taxonomy" id="2562237"/>
    <lineage>
        <taxon>Eukaryota</taxon>
        <taxon>Sar</taxon>
        <taxon>Alveolata</taxon>
        <taxon>Dinophyceae</taxon>
        <taxon>Suessiales</taxon>
        <taxon>Symbiodiniaceae</taxon>
        <taxon>Cladocopium</taxon>
    </lineage>
</organism>
<evidence type="ECO:0000259" key="5">
    <source>
        <dbReference type="Pfam" id="PF07732"/>
    </source>
</evidence>
<dbReference type="EMBL" id="CAMXCT010005001">
    <property type="protein sequence ID" value="CAI4011047.1"/>
    <property type="molecule type" value="Genomic_DNA"/>
</dbReference>
<sequence length="496" mass="53666">MLVLFTALTCAWSAPLPVPATVRSEGGRLDIVLTLERATIITSTGVTLKTRAFNGTVPGPTIRLKPGDDLTVHFKNQLPDQGSAYVHNQFSAADESNVHFHGLHVSGELPSDDSTVPVLPGQDMVYQTSLPDDHMAGTHWLHPHRHGSTALQVAGGAALALIVEDAPGTLPAQVEAAPEVLMVVMQIDLEMTQRIASRAGDSWFQLSDGSLQALVNGEVNPSIAVAAGEWTRFRVIYAGWLAEALNFNVGCEMVLLAKDGIYIRDFPRTLTGAAPIPAGGRADLMLRCPEANAEYPVTWGGNTIATVITGEMKATADLESWSPSYPSYLEDLRSTEVSPNCSCETRLDREEVNGHLFEEDFVLHQSFLGAVVERSLSARGHPYHQHVYPFQVISGFGNSEQGGRTRGGQSDGAANYEMPGDWHDTIAGTGVVRYQPSRFAGKVMVHCHRLDHEDQGMMSMEVVRDNGPCTCGSSAATRWIVPLPLLLTLVAGFKYL</sequence>
<evidence type="ECO:0000256" key="3">
    <source>
        <dbReference type="ARBA" id="ARBA00023002"/>
    </source>
</evidence>
<evidence type="ECO:0000313" key="7">
    <source>
        <dbReference type="EMBL" id="CAL1164422.1"/>
    </source>
</evidence>
<comment type="similarity">
    <text evidence="1">Belongs to the multicopper oxidase family.</text>
</comment>
<dbReference type="EMBL" id="CAMXCT030005001">
    <property type="protein sequence ID" value="CAL4798359.1"/>
    <property type="molecule type" value="Genomic_DNA"/>
</dbReference>
<evidence type="ECO:0000259" key="4">
    <source>
        <dbReference type="Pfam" id="PF07731"/>
    </source>
</evidence>
<dbReference type="Proteomes" id="UP001152797">
    <property type="component" value="Unassembled WGS sequence"/>
</dbReference>
<evidence type="ECO:0000256" key="1">
    <source>
        <dbReference type="ARBA" id="ARBA00010609"/>
    </source>
</evidence>
<dbReference type="InterPro" id="IPR008972">
    <property type="entry name" value="Cupredoxin"/>
</dbReference>
<dbReference type="OrthoDB" id="423010at2759"/>
<dbReference type="SUPFAM" id="SSF49503">
    <property type="entry name" value="Cupredoxins"/>
    <property type="match status" value="3"/>
</dbReference>
<evidence type="ECO:0000313" key="9">
    <source>
        <dbReference type="Proteomes" id="UP001152797"/>
    </source>
</evidence>
<dbReference type="InterPro" id="IPR002355">
    <property type="entry name" value="Cu_oxidase_Cu_BS"/>
</dbReference>
<dbReference type="GO" id="GO:0016491">
    <property type="term" value="F:oxidoreductase activity"/>
    <property type="evidence" value="ECO:0007669"/>
    <property type="project" value="UniProtKB-KW"/>
</dbReference>
<keyword evidence="3" id="KW-0560">Oxidoreductase</keyword>
<dbReference type="PROSITE" id="PS00080">
    <property type="entry name" value="MULTICOPPER_OXIDASE2"/>
    <property type="match status" value="1"/>
</dbReference>
<dbReference type="AlphaFoldDB" id="A0A9P1DJ70"/>
<evidence type="ECO:0000313" key="6">
    <source>
        <dbReference type="EMBL" id="CAI4011047.1"/>
    </source>
</evidence>
<keyword evidence="2" id="KW-0479">Metal-binding</keyword>
<dbReference type="Gene3D" id="2.60.40.420">
    <property type="entry name" value="Cupredoxins - blue copper proteins"/>
    <property type="match status" value="3"/>
</dbReference>
<keyword evidence="9" id="KW-1185">Reference proteome</keyword>
<dbReference type="PANTHER" id="PTHR11709">
    <property type="entry name" value="MULTI-COPPER OXIDASE"/>
    <property type="match status" value="1"/>
</dbReference>
<reference evidence="6" key="1">
    <citation type="submission" date="2022-10" db="EMBL/GenBank/DDBJ databases">
        <authorList>
            <person name="Chen Y."/>
            <person name="Dougan E. K."/>
            <person name="Chan C."/>
            <person name="Rhodes N."/>
            <person name="Thang M."/>
        </authorList>
    </citation>
    <scope>NUCLEOTIDE SEQUENCE</scope>
</reference>
<dbReference type="CDD" id="cd13853">
    <property type="entry name" value="CuRO_1_Tth-MCO_like"/>
    <property type="match status" value="1"/>
</dbReference>
<feature type="domain" description="Plastocyanin-like" evidence="5">
    <location>
        <begin position="41"/>
        <end position="165"/>
    </location>
</feature>
<gene>
    <name evidence="6" type="ORF">C1SCF055_LOCUS36249</name>
</gene>
<comment type="caution">
    <text evidence="6">The sequence shown here is derived from an EMBL/GenBank/DDBJ whole genome shotgun (WGS) entry which is preliminary data.</text>
</comment>
<dbReference type="Pfam" id="PF07732">
    <property type="entry name" value="Cu-oxidase_3"/>
    <property type="match status" value="1"/>
</dbReference>
<dbReference type="InterPro" id="IPR011707">
    <property type="entry name" value="Cu-oxidase-like_N"/>
</dbReference>
<accession>A0A9P1DJ70</accession>
<feature type="domain" description="Plastocyanin-like" evidence="4">
    <location>
        <begin position="376"/>
        <end position="464"/>
    </location>
</feature>
<reference evidence="7" key="2">
    <citation type="submission" date="2024-04" db="EMBL/GenBank/DDBJ databases">
        <authorList>
            <person name="Chen Y."/>
            <person name="Shah S."/>
            <person name="Dougan E. K."/>
            <person name="Thang M."/>
            <person name="Chan C."/>
        </authorList>
    </citation>
    <scope>NUCLEOTIDE SEQUENCE [LARGE SCALE GENOMIC DNA]</scope>
</reference>
<dbReference type="InterPro" id="IPR045087">
    <property type="entry name" value="Cu-oxidase_fam"/>
</dbReference>
<evidence type="ECO:0000313" key="8">
    <source>
        <dbReference type="EMBL" id="CAL4798359.1"/>
    </source>
</evidence>
<dbReference type="InterPro" id="IPR011706">
    <property type="entry name" value="Cu-oxidase_C"/>
</dbReference>
<dbReference type="PANTHER" id="PTHR11709:SF518">
    <property type="entry name" value="MULTICOPPER OXIDASE"/>
    <property type="match status" value="1"/>
</dbReference>
<dbReference type="GO" id="GO:0005507">
    <property type="term" value="F:copper ion binding"/>
    <property type="evidence" value="ECO:0007669"/>
    <property type="project" value="InterPro"/>
</dbReference>
<dbReference type="EMBL" id="CAMXCT020005001">
    <property type="protein sequence ID" value="CAL1164422.1"/>
    <property type="molecule type" value="Genomic_DNA"/>
</dbReference>